<keyword evidence="15" id="KW-1185">Reference proteome</keyword>
<dbReference type="Gene3D" id="3.40.630.30">
    <property type="match status" value="1"/>
</dbReference>
<organism evidence="14 15">
    <name type="scientific">Pleomassaria siparia CBS 279.74</name>
    <dbReference type="NCBI Taxonomy" id="1314801"/>
    <lineage>
        <taxon>Eukaryota</taxon>
        <taxon>Fungi</taxon>
        <taxon>Dikarya</taxon>
        <taxon>Ascomycota</taxon>
        <taxon>Pezizomycotina</taxon>
        <taxon>Dothideomycetes</taxon>
        <taxon>Pleosporomycetidae</taxon>
        <taxon>Pleosporales</taxon>
        <taxon>Pleomassariaceae</taxon>
        <taxon>Pleomassaria</taxon>
    </lineage>
</organism>
<dbReference type="PROSITE" id="PS51186">
    <property type="entry name" value="GNAT"/>
    <property type="match status" value="1"/>
</dbReference>
<evidence type="ECO:0000256" key="10">
    <source>
        <dbReference type="ARBA" id="ARBA00047821"/>
    </source>
</evidence>
<dbReference type="InterPro" id="IPR039949">
    <property type="entry name" value="NAA40"/>
</dbReference>
<comment type="subcellular location">
    <subcellularLocation>
        <location evidence="2">Cytoplasm</location>
    </subcellularLocation>
    <subcellularLocation>
        <location evidence="1">Nucleus</location>
    </subcellularLocation>
</comment>
<dbReference type="CDD" id="cd04301">
    <property type="entry name" value="NAT_SF"/>
    <property type="match status" value="1"/>
</dbReference>
<evidence type="ECO:0000256" key="3">
    <source>
        <dbReference type="ARBA" id="ARBA00008870"/>
    </source>
</evidence>
<dbReference type="PANTHER" id="PTHR20531:SF1">
    <property type="entry name" value="N-ALPHA-ACETYLTRANSFERASE 40"/>
    <property type="match status" value="1"/>
</dbReference>
<evidence type="ECO:0000256" key="12">
    <source>
        <dbReference type="SAM" id="MobiDB-lite"/>
    </source>
</evidence>
<evidence type="ECO:0000256" key="5">
    <source>
        <dbReference type="ARBA" id="ARBA00015043"/>
    </source>
</evidence>
<dbReference type="EMBL" id="MU005769">
    <property type="protein sequence ID" value="KAF2710365.1"/>
    <property type="molecule type" value="Genomic_DNA"/>
</dbReference>
<evidence type="ECO:0000256" key="4">
    <source>
        <dbReference type="ARBA" id="ARBA00012950"/>
    </source>
</evidence>
<evidence type="ECO:0000256" key="11">
    <source>
        <dbReference type="ARBA" id="ARBA00049524"/>
    </source>
</evidence>
<gene>
    <name evidence="14" type="ORF">K504DRAFT_466781</name>
</gene>
<feature type="region of interest" description="Disordered" evidence="12">
    <location>
        <begin position="1"/>
        <end position="25"/>
    </location>
</feature>
<dbReference type="SUPFAM" id="SSF55729">
    <property type="entry name" value="Acyl-CoA N-acyltransferases (Nat)"/>
    <property type="match status" value="1"/>
</dbReference>
<evidence type="ECO:0000256" key="1">
    <source>
        <dbReference type="ARBA" id="ARBA00004123"/>
    </source>
</evidence>
<accession>A0A6G1KCV1</accession>
<dbReference type="OrthoDB" id="424551at2759"/>
<proteinExistence type="inferred from homology"/>
<dbReference type="GO" id="GO:0005634">
    <property type="term" value="C:nucleus"/>
    <property type="evidence" value="ECO:0007669"/>
    <property type="project" value="UniProtKB-SubCell"/>
</dbReference>
<comment type="catalytic activity">
    <reaction evidence="10">
        <text>N-terminal L-seryl-[histone H2A] + acetyl-CoA = N-terminal N(alpha)-acetyl-L-seryl-[histone H2A] + CoA + H(+)</text>
        <dbReference type="Rhea" id="RHEA:50600"/>
        <dbReference type="Rhea" id="RHEA-COMP:12742"/>
        <dbReference type="Rhea" id="RHEA-COMP:12744"/>
        <dbReference type="ChEBI" id="CHEBI:15378"/>
        <dbReference type="ChEBI" id="CHEBI:57287"/>
        <dbReference type="ChEBI" id="CHEBI:57288"/>
        <dbReference type="ChEBI" id="CHEBI:64738"/>
        <dbReference type="ChEBI" id="CHEBI:83690"/>
        <dbReference type="EC" id="2.3.1.257"/>
    </reaction>
</comment>
<evidence type="ECO:0000256" key="7">
    <source>
        <dbReference type="ARBA" id="ARBA00022679"/>
    </source>
</evidence>
<evidence type="ECO:0000256" key="2">
    <source>
        <dbReference type="ARBA" id="ARBA00004496"/>
    </source>
</evidence>
<dbReference type="PANTHER" id="PTHR20531">
    <property type="entry name" value="N-ALPHA-ACETYLTRANSFERASE 40"/>
    <property type="match status" value="1"/>
</dbReference>
<dbReference type="InterPro" id="IPR000182">
    <property type="entry name" value="GNAT_dom"/>
</dbReference>
<feature type="domain" description="N-acetyltransferase" evidence="13">
    <location>
        <begin position="76"/>
        <end position="248"/>
    </location>
</feature>
<keyword evidence="6" id="KW-0963">Cytoplasm</keyword>
<dbReference type="InterPro" id="IPR016181">
    <property type="entry name" value="Acyl_CoA_acyltransferase"/>
</dbReference>
<comment type="catalytic activity">
    <reaction evidence="11">
        <text>N-terminal L-seryl-[histone H4] + acetyl-CoA = N-terminal N(alpha)-acetyl-L-seryl-[histone H4] + CoA + H(+)</text>
        <dbReference type="Rhea" id="RHEA:50596"/>
        <dbReference type="Rhea" id="RHEA-COMP:12740"/>
        <dbReference type="Rhea" id="RHEA-COMP:12743"/>
        <dbReference type="ChEBI" id="CHEBI:15378"/>
        <dbReference type="ChEBI" id="CHEBI:57287"/>
        <dbReference type="ChEBI" id="CHEBI:57288"/>
        <dbReference type="ChEBI" id="CHEBI:64738"/>
        <dbReference type="ChEBI" id="CHEBI:83690"/>
        <dbReference type="EC" id="2.3.1.257"/>
    </reaction>
</comment>
<keyword evidence="9 14" id="KW-0012">Acyltransferase</keyword>
<protein>
    <recommendedName>
        <fullName evidence="5">N-alpha-acetyltransferase 40</fullName>
        <ecNumber evidence="4">2.3.1.257</ecNumber>
    </recommendedName>
</protein>
<dbReference type="GO" id="GO:0043998">
    <property type="term" value="F:histone H2A acetyltransferase activity"/>
    <property type="evidence" value="ECO:0007669"/>
    <property type="project" value="InterPro"/>
</dbReference>
<feature type="compositionally biased region" description="Basic residues" evidence="12">
    <location>
        <begin position="7"/>
        <end position="21"/>
    </location>
</feature>
<reference evidence="14" key="1">
    <citation type="journal article" date="2020" name="Stud. Mycol.">
        <title>101 Dothideomycetes genomes: a test case for predicting lifestyles and emergence of pathogens.</title>
        <authorList>
            <person name="Haridas S."/>
            <person name="Albert R."/>
            <person name="Binder M."/>
            <person name="Bloem J."/>
            <person name="Labutti K."/>
            <person name="Salamov A."/>
            <person name="Andreopoulos B."/>
            <person name="Baker S."/>
            <person name="Barry K."/>
            <person name="Bills G."/>
            <person name="Bluhm B."/>
            <person name="Cannon C."/>
            <person name="Castanera R."/>
            <person name="Culley D."/>
            <person name="Daum C."/>
            <person name="Ezra D."/>
            <person name="Gonzalez J."/>
            <person name="Henrissat B."/>
            <person name="Kuo A."/>
            <person name="Liang C."/>
            <person name="Lipzen A."/>
            <person name="Lutzoni F."/>
            <person name="Magnuson J."/>
            <person name="Mondo S."/>
            <person name="Nolan M."/>
            <person name="Ohm R."/>
            <person name="Pangilinan J."/>
            <person name="Park H.-J."/>
            <person name="Ramirez L."/>
            <person name="Alfaro M."/>
            <person name="Sun H."/>
            <person name="Tritt A."/>
            <person name="Yoshinaga Y."/>
            <person name="Zwiers L.-H."/>
            <person name="Turgeon B."/>
            <person name="Goodwin S."/>
            <person name="Spatafora J."/>
            <person name="Crous P."/>
            <person name="Grigoriev I."/>
        </authorList>
    </citation>
    <scope>NUCLEOTIDE SEQUENCE</scope>
    <source>
        <strain evidence="14">CBS 279.74</strain>
    </source>
</reference>
<dbReference type="GO" id="GO:1990189">
    <property type="term" value="F:protein N-terminal-serine acetyltransferase activity"/>
    <property type="evidence" value="ECO:0007669"/>
    <property type="project" value="UniProtKB-EC"/>
</dbReference>
<dbReference type="GO" id="GO:0010485">
    <property type="term" value="F:histone H4 acetyltransferase activity"/>
    <property type="evidence" value="ECO:0007669"/>
    <property type="project" value="InterPro"/>
</dbReference>
<keyword evidence="8" id="KW-0539">Nucleus</keyword>
<sequence length="252" mass="28497">MAPAKPPRLRARKPTRSSIKRTRVEQKRASKITNLIMRPENRAIAFQTLLDENDALSSYSTPSFPVVIELCRPNKSQVEPFLDECFKLIESTSSADYKAAQMGWHPKEKMEEMKDSAMMYLLVRRTDTASTPQTKASDPREILGFLSFMFTNDDPPHTDREVVYIYEVHLAEQLRGAGLGSHLVGMAEEAARKMGISKTMLTVFSSNKKARALYERLGYGKDACSPANREIRGRIIEADYIIMGKELVMEGK</sequence>
<dbReference type="Pfam" id="PF00583">
    <property type="entry name" value="Acetyltransf_1"/>
    <property type="match status" value="1"/>
</dbReference>
<evidence type="ECO:0000256" key="8">
    <source>
        <dbReference type="ARBA" id="ARBA00023242"/>
    </source>
</evidence>
<evidence type="ECO:0000256" key="9">
    <source>
        <dbReference type="ARBA" id="ARBA00023315"/>
    </source>
</evidence>
<evidence type="ECO:0000256" key="6">
    <source>
        <dbReference type="ARBA" id="ARBA00022490"/>
    </source>
</evidence>
<dbReference type="Proteomes" id="UP000799428">
    <property type="component" value="Unassembled WGS sequence"/>
</dbReference>
<dbReference type="EC" id="2.3.1.257" evidence="4"/>
<evidence type="ECO:0000313" key="15">
    <source>
        <dbReference type="Proteomes" id="UP000799428"/>
    </source>
</evidence>
<keyword evidence="7 14" id="KW-0808">Transferase</keyword>
<evidence type="ECO:0000313" key="14">
    <source>
        <dbReference type="EMBL" id="KAF2710365.1"/>
    </source>
</evidence>
<name>A0A6G1KCV1_9PLEO</name>
<comment type="similarity">
    <text evidence="3">Belongs to the acetyltransferase family. NAA40 subfamily.</text>
</comment>
<dbReference type="GO" id="GO:0005737">
    <property type="term" value="C:cytoplasm"/>
    <property type="evidence" value="ECO:0007669"/>
    <property type="project" value="UniProtKB-SubCell"/>
</dbReference>
<evidence type="ECO:0000259" key="13">
    <source>
        <dbReference type="PROSITE" id="PS51186"/>
    </source>
</evidence>
<dbReference type="AlphaFoldDB" id="A0A6G1KCV1"/>